<evidence type="ECO:0000256" key="2">
    <source>
        <dbReference type="SAM" id="SignalP"/>
    </source>
</evidence>
<dbReference type="CDD" id="cd02696">
    <property type="entry name" value="MurNAc-LAA"/>
    <property type="match status" value="1"/>
</dbReference>
<dbReference type="Gene3D" id="3.40.630.40">
    <property type="entry name" value="Zn-dependent exopeptidases"/>
    <property type="match status" value="1"/>
</dbReference>
<keyword evidence="2" id="KW-0732">Signal</keyword>
<dbReference type="RefSeq" id="WP_075820805.1">
    <property type="nucleotide sequence ID" value="NZ_CAPNHH010000010.1"/>
</dbReference>
<sequence>MKRAISFFLLALFVLFIIQPNLDAKTQTAQIRTPEMTDSVLTNDDISRKTSKSQATIVIDPDKGGMDAGYDPVGHLAEKDVAMQLAINIGGALESAGYHLEYTRWYDNVETFNTRTESDQNRLDIAKSMNPQYLISIRFNTGDSLSKGFSVFTQPDNEQLDTLANEIATQIQATNFSVFEGLDTDHYANFTLLSDLALPSIMLQMGYLTNSEDYAKISDSQFQKRIGEAIAQAFLNTVD</sequence>
<gene>
    <name evidence="4" type="ORF">BO222_10690</name>
</gene>
<dbReference type="Proteomes" id="UP000186341">
    <property type="component" value="Unassembled WGS sequence"/>
</dbReference>
<feature type="domain" description="MurNAc-LAA" evidence="3">
    <location>
        <begin position="123"/>
        <end position="235"/>
    </location>
</feature>
<comment type="caution">
    <text evidence="4">The sequence shown here is derived from an EMBL/GenBank/DDBJ whole genome shotgun (WGS) entry which is preliminary data.</text>
</comment>
<dbReference type="GO" id="GO:0009253">
    <property type="term" value="P:peptidoglycan catabolic process"/>
    <property type="evidence" value="ECO:0007669"/>
    <property type="project" value="InterPro"/>
</dbReference>
<evidence type="ECO:0000256" key="1">
    <source>
        <dbReference type="ARBA" id="ARBA00022801"/>
    </source>
</evidence>
<accession>A0A1U7NDP8</accession>
<keyword evidence="1" id="KW-0378">Hydrolase</keyword>
<protein>
    <recommendedName>
        <fullName evidence="3">MurNAc-LAA domain-containing protein</fullName>
    </recommendedName>
</protein>
<dbReference type="GO" id="GO:0030288">
    <property type="term" value="C:outer membrane-bounded periplasmic space"/>
    <property type="evidence" value="ECO:0007669"/>
    <property type="project" value="TreeGrafter"/>
</dbReference>
<name>A0A1U7NDP8_9FIRM</name>
<dbReference type="GeneID" id="82203617"/>
<evidence type="ECO:0000313" key="4">
    <source>
        <dbReference type="EMBL" id="OLU37472.1"/>
    </source>
</evidence>
<keyword evidence="5" id="KW-1185">Reference proteome</keyword>
<dbReference type="PANTHER" id="PTHR30404">
    <property type="entry name" value="N-ACETYLMURAMOYL-L-ALANINE AMIDASE"/>
    <property type="match status" value="1"/>
</dbReference>
<evidence type="ECO:0000313" key="5">
    <source>
        <dbReference type="Proteomes" id="UP000186341"/>
    </source>
</evidence>
<proteinExistence type="predicted"/>
<organism evidence="4 5">
    <name type="scientific">Ileibacterium valens</name>
    <dbReference type="NCBI Taxonomy" id="1862668"/>
    <lineage>
        <taxon>Bacteria</taxon>
        <taxon>Bacillati</taxon>
        <taxon>Bacillota</taxon>
        <taxon>Erysipelotrichia</taxon>
        <taxon>Erysipelotrichales</taxon>
        <taxon>Erysipelotrichaceae</taxon>
        <taxon>Ileibacterium</taxon>
    </lineage>
</organism>
<dbReference type="Pfam" id="PF01520">
    <property type="entry name" value="Amidase_3"/>
    <property type="match status" value="1"/>
</dbReference>
<evidence type="ECO:0000259" key="3">
    <source>
        <dbReference type="SMART" id="SM00646"/>
    </source>
</evidence>
<dbReference type="OrthoDB" id="9806267at2"/>
<feature type="signal peptide" evidence="2">
    <location>
        <begin position="1"/>
        <end position="24"/>
    </location>
</feature>
<feature type="chain" id="PRO_5013138013" description="MurNAc-LAA domain-containing protein" evidence="2">
    <location>
        <begin position="25"/>
        <end position="239"/>
    </location>
</feature>
<dbReference type="GO" id="GO:0008745">
    <property type="term" value="F:N-acetylmuramoyl-L-alanine amidase activity"/>
    <property type="evidence" value="ECO:0007669"/>
    <property type="project" value="InterPro"/>
</dbReference>
<dbReference type="SMART" id="SM00646">
    <property type="entry name" value="Ami_3"/>
    <property type="match status" value="1"/>
</dbReference>
<dbReference type="EMBL" id="MPJW01000200">
    <property type="protein sequence ID" value="OLU37472.1"/>
    <property type="molecule type" value="Genomic_DNA"/>
</dbReference>
<dbReference type="SUPFAM" id="SSF53187">
    <property type="entry name" value="Zn-dependent exopeptidases"/>
    <property type="match status" value="1"/>
</dbReference>
<dbReference type="PANTHER" id="PTHR30404:SF0">
    <property type="entry name" value="N-ACETYLMURAMOYL-L-ALANINE AMIDASE AMIC"/>
    <property type="match status" value="1"/>
</dbReference>
<reference evidence="4 5" key="1">
    <citation type="submission" date="2016-11" db="EMBL/GenBank/DDBJ databases">
        <title>Description of two novel members of the family Erysipelotrichaceae: Ileibacterium lipovorans gen. nov., sp. nov. and Dubosiella newyorkensis, gen. nov., sp. nov.</title>
        <authorList>
            <person name="Cox L.M."/>
            <person name="Sohn J."/>
            <person name="Tyrrell K.L."/>
            <person name="Citron D.M."/>
            <person name="Lawson P.A."/>
            <person name="Patel N.B."/>
            <person name="Iizumi T."/>
            <person name="Perez-Perez G.I."/>
            <person name="Goldstein E.J."/>
            <person name="Blaser M.J."/>
        </authorList>
    </citation>
    <scope>NUCLEOTIDE SEQUENCE [LARGE SCALE GENOMIC DNA]</scope>
    <source>
        <strain evidence="4 5">NYU-BL-A3</strain>
    </source>
</reference>
<dbReference type="AlphaFoldDB" id="A0A1U7NDP8"/>
<dbReference type="InterPro" id="IPR050695">
    <property type="entry name" value="N-acetylmuramoyl_amidase_3"/>
</dbReference>
<dbReference type="InterPro" id="IPR002508">
    <property type="entry name" value="MurNAc-LAA_cat"/>
</dbReference>